<gene>
    <name evidence="2" type="ORF">WMY93_029838</name>
</gene>
<dbReference type="AlphaFoldDB" id="A0AAW0MU22"/>
<comment type="caution">
    <text evidence="2">The sequence shown here is derived from an EMBL/GenBank/DDBJ whole genome shotgun (WGS) entry which is preliminary data.</text>
</comment>
<evidence type="ECO:0000313" key="2">
    <source>
        <dbReference type="EMBL" id="KAK7881429.1"/>
    </source>
</evidence>
<accession>A0AAW0MU22</accession>
<protein>
    <submittedName>
        <fullName evidence="2">Uncharacterized protein</fullName>
    </submittedName>
</protein>
<dbReference type="EMBL" id="JBBPFD010000022">
    <property type="protein sequence ID" value="KAK7881429.1"/>
    <property type="molecule type" value="Genomic_DNA"/>
</dbReference>
<dbReference type="Proteomes" id="UP001460270">
    <property type="component" value="Unassembled WGS sequence"/>
</dbReference>
<evidence type="ECO:0000256" key="1">
    <source>
        <dbReference type="SAM" id="MobiDB-lite"/>
    </source>
</evidence>
<name>A0AAW0MU22_9GOBI</name>
<proteinExistence type="predicted"/>
<reference evidence="3" key="1">
    <citation type="submission" date="2024-04" db="EMBL/GenBank/DDBJ databases">
        <title>Salinicola lusitanus LLJ914,a marine bacterium isolated from the Okinawa Trough.</title>
        <authorList>
            <person name="Li J."/>
        </authorList>
    </citation>
    <scope>NUCLEOTIDE SEQUENCE [LARGE SCALE GENOMIC DNA]</scope>
</reference>
<organism evidence="2 3">
    <name type="scientific">Mugilogobius chulae</name>
    <name type="common">yellowstripe goby</name>
    <dbReference type="NCBI Taxonomy" id="88201"/>
    <lineage>
        <taxon>Eukaryota</taxon>
        <taxon>Metazoa</taxon>
        <taxon>Chordata</taxon>
        <taxon>Craniata</taxon>
        <taxon>Vertebrata</taxon>
        <taxon>Euteleostomi</taxon>
        <taxon>Actinopterygii</taxon>
        <taxon>Neopterygii</taxon>
        <taxon>Teleostei</taxon>
        <taxon>Neoteleostei</taxon>
        <taxon>Acanthomorphata</taxon>
        <taxon>Gobiaria</taxon>
        <taxon>Gobiiformes</taxon>
        <taxon>Gobioidei</taxon>
        <taxon>Gobiidae</taxon>
        <taxon>Gobionellinae</taxon>
        <taxon>Mugilogobius</taxon>
    </lineage>
</organism>
<sequence>MEFCKRAKYLPFTSAAKDLDPFIRTIRVWGFPKGARGKWHKPNTNFLRTLGVPESRLENMAKQFSMRALFGTLQTCKSFNRSVSAKTAAEDSCDSSSAEDCEGAVAQTRLRDHR</sequence>
<keyword evidence="3" id="KW-1185">Reference proteome</keyword>
<feature type="compositionally biased region" description="Acidic residues" evidence="1">
    <location>
        <begin position="91"/>
        <end position="102"/>
    </location>
</feature>
<feature type="region of interest" description="Disordered" evidence="1">
    <location>
        <begin position="88"/>
        <end position="114"/>
    </location>
</feature>
<evidence type="ECO:0000313" key="3">
    <source>
        <dbReference type="Proteomes" id="UP001460270"/>
    </source>
</evidence>